<comment type="caution">
    <text evidence="2">The sequence shown here is derived from an EMBL/GenBank/DDBJ whole genome shotgun (WGS) entry which is preliminary data.</text>
</comment>
<evidence type="ECO:0000313" key="2">
    <source>
        <dbReference type="EMBL" id="TDB07269.1"/>
    </source>
</evidence>
<sequence>MIDSIFIFFLILYFIFPLNKKYGLQISCSLYILMIFLIPNGIITLPGGISFNRTILSFYLLVVVIFKEKKLDLGISKYVFFYYISLLLVIFLTSDEVPISFQLKTFIRSFVADGVLLYVLYYTTIKHTNAYVFFSWTIIILILITTIYGFFNASFLGSNPYLKLFSFAPDQQYEMEIEMGDSGRLFGRVTSIYLSPWYCGNFLTMSGIFLIFLYQKIRKRLWEIAFLGIIFFSFWIFVIISGNRSALAILIIFYTIYMYSKIQLWKSVAISITIIILFIFVITPNVPFIETYIESLYSNSNKVTGSSVNGRIEQLFGCYEEWSNAPLFGHGYNWSSYYRFSHNGNQHPTMLGFESIIFIQVCNLGLYGCIMTYYMFYYLYNRINKKAKDAIYIMCGFLSYSLVTGIYGSYETFIVFYITSVQLLASRNLKYQSKKYVKKWITKLK</sequence>
<dbReference type="PANTHER" id="PTHR37422:SF17">
    <property type="entry name" value="O-ANTIGEN LIGASE"/>
    <property type="match status" value="1"/>
</dbReference>
<keyword evidence="1" id="KW-1133">Transmembrane helix</keyword>
<evidence type="ECO:0000256" key="1">
    <source>
        <dbReference type="SAM" id="Phobius"/>
    </source>
</evidence>
<proteinExistence type="predicted"/>
<feature type="transmembrane region" description="Helical" evidence="1">
    <location>
        <begin position="78"/>
        <end position="94"/>
    </location>
</feature>
<feature type="transmembrane region" description="Helical" evidence="1">
    <location>
        <begin position="130"/>
        <end position="151"/>
    </location>
</feature>
<feature type="transmembrane region" description="Helical" evidence="1">
    <location>
        <begin position="49"/>
        <end position="66"/>
    </location>
</feature>
<dbReference type="Proteomes" id="UP000294834">
    <property type="component" value="Unassembled WGS sequence"/>
</dbReference>
<gene>
    <name evidence="2" type="ORF">E1J06_07505</name>
</gene>
<keyword evidence="1" id="KW-0472">Membrane</keyword>
<dbReference type="AlphaFoldDB" id="A0AAX2R2U0"/>
<feature type="transmembrane region" description="Helical" evidence="1">
    <location>
        <begin position="246"/>
        <end position="262"/>
    </location>
</feature>
<feature type="transmembrane region" description="Helical" evidence="1">
    <location>
        <begin position="356"/>
        <end position="378"/>
    </location>
</feature>
<feature type="transmembrane region" description="Helical" evidence="1">
    <location>
        <begin position="413"/>
        <end position="429"/>
    </location>
</feature>
<dbReference type="PANTHER" id="PTHR37422">
    <property type="entry name" value="TEICHURONIC ACID BIOSYNTHESIS PROTEIN TUAE"/>
    <property type="match status" value="1"/>
</dbReference>
<dbReference type="RefSeq" id="WP_007852625.1">
    <property type="nucleotide sequence ID" value="NZ_CP046427.1"/>
</dbReference>
<reference evidence="2 3" key="1">
    <citation type="journal article" date="2019" name="Nat. Microbiol.">
        <title>Genomic variation and strain-specific functional adaptation in the human gut microbiome during early life.</title>
        <authorList>
            <person name="Vatanen T."/>
            <person name="Plichta D.R."/>
            <person name="Somani J."/>
            <person name="Munch P.C."/>
            <person name="Arthur T.D."/>
            <person name="Hall A.B."/>
            <person name="Rudolf S."/>
            <person name="Oakeley E.J."/>
            <person name="Ke X."/>
            <person name="Young R.A."/>
            <person name="Haiser H.J."/>
            <person name="Kolde R."/>
            <person name="Yassour M."/>
            <person name="Luopajarvi K."/>
            <person name="Siljander H."/>
            <person name="Virtanen S.M."/>
            <person name="Ilonen J."/>
            <person name="Uibo R."/>
            <person name="Tillmann V."/>
            <person name="Mokurov S."/>
            <person name="Dorshakova N."/>
            <person name="Porter J.A."/>
            <person name="McHardy A.C."/>
            <person name="Lahdesmaki H."/>
            <person name="Vlamakis H."/>
            <person name="Huttenhower C."/>
            <person name="Knip M."/>
            <person name="Xavier R.J."/>
        </authorList>
    </citation>
    <scope>NUCLEOTIDE SEQUENCE [LARGE SCALE GENOMIC DNA]</scope>
    <source>
        <strain evidence="2 3">RJX1052</strain>
    </source>
</reference>
<feature type="transmembrane region" description="Helical" evidence="1">
    <location>
        <begin position="195"/>
        <end position="214"/>
    </location>
</feature>
<dbReference type="KEGG" id="bdh:GV66_14225"/>
<keyword evidence="1" id="KW-0812">Transmembrane</keyword>
<dbReference type="EMBL" id="SLTX01000001">
    <property type="protein sequence ID" value="TDB07269.1"/>
    <property type="molecule type" value="Genomic_DNA"/>
</dbReference>
<evidence type="ECO:0000313" key="3">
    <source>
        <dbReference type="Proteomes" id="UP000294834"/>
    </source>
</evidence>
<feature type="transmembrane region" description="Helical" evidence="1">
    <location>
        <begin position="22"/>
        <end position="43"/>
    </location>
</feature>
<evidence type="ECO:0008006" key="4">
    <source>
        <dbReference type="Google" id="ProtNLM"/>
    </source>
</evidence>
<accession>A0AAX2R2U0</accession>
<organism evidence="2 3">
    <name type="scientific">Phocaeicola dorei</name>
    <dbReference type="NCBI Taxonomy" id="357276"/>
    <lineage>
        <taxon>Bacteria</taxon>
        <taxon>Pseudomonadati</taxon>
        <taxon>Bacteroidota</taxon>
        <taxon>Bacteroidia</taxon>
        <taxon>Bacteroidales</taxon>
        <taxon>Bacteroidaceae</taxon>
        <taxon>Phocaeicola</taxon>
    </lineage>
</organism>
<feature type="transmembrane region" description="Helical" evidence="1">
    <location>
        <begin position="221"/>
        <end position="240"/>
    </location>
</feature>
<feature type="transmembrane region" description="Helical" evidence="1">
    <location>
        <begin position="106"/>
        <end position="123"/>
    </location>
</feature>
<protein>
    <recommendedName>
        <fullName evidence="4">O-antigen ligase family protein</fullName>
    </recommendedName>
</protein>
<dbReference type="InterPro" id="IPR051533">
    <property type="entry name" value="WaaL-like"/>
</dbReference>
<feature type="transmembrane region" description="Helical" evidence="1">
    <location>
        <begin position="390"/>
        <end position="407"/>
    </location>
</feature>
<name>A0AAX2R2U0_9BACT</name>
<feature type="transmembrane region" description="Helical" evidence="1">
    <location>
        <begin position="269"/>
        <end position="289"/>
    </location>
</feature>